<gene>
    <name evidence="1" type="ORF">FA95DRAFT_1512308</name>
</gene>
<protein>
    <submittedName>
        <fullName evidence="1">NAD-P-binding protein</fullName>
    </submittedName>
</protein>
<sequence length="300" mass="32649">MSISPSLRLSGDVLSIGGLSERLSVTHHHDVYPTIDPQVHYDAQTYKGKVVLVTGASRGVGLEAALHYARAGASLLLVARQQSTLDESKCTILEETPSATVVTFPADVRDVSKAEEAVATAIKHFGQLDILIANAGIVRTVDQPFASKDPSGWWDVFDVNVRGVYNYVHFSVPELSKYKGKIIIVTSGAAQLRAHSTSEYGTSKHAINRFAEFVALEYPEIKVFSLHPGVIDTELNKLSKSPFPALDTLALSAATFLYLTSGRADFLSGRYFSCNWDLGEVEQLKERIVGENLLVAKLAV</sequence>
<name>A0ACB8S5B5_9AGAM</name>
<keyword evidence="2" id="KW-1185">Reference proteome</keyword>
<evidence type="ECO:0000313" key="1">
    <source>
        <dbReference type="EMBL" id="KAI0051464.1"/>
    </source>
</evidence>
<accession>A0ACB8S5B5</accession>
<reference evidence="1" key="2">
    <citation type="journal article" date="2022" name="New Phytol.">
        <title>Evolutionary transition to the ectomycorrhizal habit in the genomes of a hyperdiverse lineage of mushroom-forming fungi.</title>
        <authorList>
            <person name="Looney B."/>
            <person name="Miyauchi S."/>
            <person name="Morin E."/>
            <person name="Drula E."/>
            <person name="Courty P.E."/>
            <person name="Kohler A."/>
            <person name="Kuo A."/>
            <person name="LaButti K."/>
            <person name="Pangilinan J."/>
            <person name="Lipzen A."/>
            <person name="Riley R."/>
            <person name="Andreopoulos W."/>
            <person name="He G."/>
            <person name="Johnson J."/>
            <person name="Nolan M."/>
            <person name="Tritt A."/>
            <person name="Barry K.W."/>
            <person name="Grigoriev I.V."/>
            <person name="Nagy L.G."/>
            <person name="Hibbett D."/>
            <person name="Henrissat B."/>
            <person name="Matheny P.B."/>
            <person name="Labbe J."/>
            <person name="Martin F.M."/>
        </authorList>
    </citation>
    <scope>NUCLEOTIDE SEQUENCE</scope>
    <source>
        <strain evidence="1">FP105234-sp</strain>
    </source>
</reference>
<comment type="caution">
    <text evidence="1">The sequence shown here is derived from an EMBL/GenBank/DDBJ whole genome shotgun (WGS) entry which is preliminary data.</text>
</comment>
<proteinExistence type="predicted"/>
<dbReference type="EMBL" id="MU275852">
    <property type="protein sequence ID" value="KAI0051464.1"/>
    <property type="molecule type" value="Genomic_DNA"/>
</dbReference>
<evidence type="ECO:0000313" key="2">
    <source>
        <dbReference type="Proteomes" id="UP000814033"/>
    </source>
</evidence>
<organism evidence="1 2">
    <name type="scientific">Auriscalpium vulgare</name>
    <dbReference type="NCBI Taxonomy" id="40419"/>
    <lineage>
        <taxon>Eukaryota</taxon>
        <taxon>Fungi</taxon>
        <taxon>Dikarya</taxon>
        <taxon>Basidiomycota</taxon>
        <taxon>Agaricomycotina</taxon>
        <taxon>Agaricomycetes</taxon>
        <taxon>Russulales</taxon>
        <taxon>Auriscalpiaceae</taxon>
        <taxon>Auriscalpium</taxon>
    </lineage>
</organism>
<reference evidence="1" key="1">
    <citation type="submission" date="2021-02" db="EMBL/GenBank/DDBJ databases">
        <authorList>
            <consortium name="DOE Joint Genome Institute"/>
            <person name="Ahrendt S."/>
            <person name="Looney B.P."/>
            <person name="Miyauchi S."/>
            <person name="Morin E."/>
            <person name="Drula E."/>
            <person name="Courty P.E."/>
            <person name="Chicoki N."/>
            <person name="Fauchery L."/>
            <person name="Kohler A."/>
            <person name="Kuo A."/>
            <person name="Labutti K."/>
            <person name="Pangilinan J."/>
            <person name="Lipzen A."/>
            <person name="Riley R."/>
            <person name="Andreopoulos W."/>
            <person name="He G."/>
            <person name="Johnson J."/>
            <person name="Barry K.W."/>
            <person name="Grigoriev I.V."/>
            <person name="Nagy L."/>
            <person name="Hibbett D."/>
            <person name="Henrissat B."/>
            <person name="Matheny P.B."/>
            <person name="Labbe J."/>
            <person name="Martin F."/>
        </authorList>
    </citation>
    <scope>NUCLEOTIDE SEQUENCE</scope>
    <source>
        <strain evidence="1">FP105234-sp</strain>
    </source>
</reference>
<dbReference type="Proteomes" id="UP000814033">
    <property type="component" value="Unassembled WGS sequence"/>
</dbReference>